<sequence>MPITGCWLLVAGCWLSIVDRLNQVKSTSSLNAEPVTAWHPYRLNKNLPPQLSAISKSELAGGTDTTQDHCHSQNRSQHRIATPINKKHPNHWT</sequence>
<evidence type="ECO:0000313" key="3">
    <source>
        <dbReference type="Proteomes" id="UP000268070"/>
    </source>
</evidence>
<dbReference type="Proteomes" id="UP000268070">
    <property type="component" value="Chromosome"/>
</dbReference>
<dbReference type="KEGG" id="aaqu:D3M96_05295"/>
<proteinExistence type="predicted"/>
<name>A0A3G2HSI2_9BURK</name>
<evidence type="ECO:0000256" key="1">
    <source>
        <dbReference type="SAM" id="MobiDB-lite"/>
    </source>
</evidence>
<gene>
    <name evidence="2" type="ORF">D3M96_05295</name>
</gene>
<evidence type="ECO:0000313" key="2">
    <source>
        <dbReference type="EMBL" id="AYN20004.1"/>
    </source>
</evidence>
<organism evidence="2 3">
    <name type="scientific">Alcaligenes aquatilis</name>
    <dbReference type="NCBI Taxonomy" id="323284"/>
    <lineage>
        <taxon>Bacteria</taxon>
        <taxon>Pseudomonadati</taxon>
        <taxon>Pseudomonadota</taxon>
        <taxon>Betaproteobacteria</taxon>
        <taxon>Burkholderiales</taxon>
        <taxon>Alcaligenaceae</taxon>
        <taxon>Alcaligenes</taxon>
    </lineage>
</organism>
<protein>
    <submittedName>
        <fullName evidence="2">Uncharacterized protein</fullName>
    </submittedName>
</protein>
<feature type="region of interest" description="Disordered" evidence="1">
    <location>
        <begin position="58"/>
        <end position="93"/>
    </location>
</feature>
<dbReference type="AlphaFoldDB" id="A0A3G2HSI2"/>
<dbReference type="EMBL" id="CP032153">
    <property type="protein sequence ID" value="AYN20004.1"/>
    <property type="molecule type" value="Genomic_DNA"/>
</dbReference>
<accession>A0A3G2HSI2</accession>
<reference evidence="2 3" key="1">
    <citation type="submission" date="2018-09" db="EMBL/GenBank/DDBJ databases">
        <title>Complete genome sequence of the hydrocarbonoclastic bacterium Alcaligenes aquatilis QD168, isolated from a crude-oil polluted marine sediment of Central Chile.</title>
        <authorList>
            <person name="Duran R.E."/>
            <person name="Barra B."/>
            <person name="Salva-Serra F."/>
            <person name="Mendez V."/>
            <person name="Moore E.R.B."/>
            <person name="Seeger M."/>
        </authorList>
    </citation>
    <scope>NUCLEOTIDE SEQUENCE [LARGE SCALE GENOMIC DNA]</scope>
    <source>
        <strain evidence="2 3">QD168</strain>
    </source>
</reference>